<protein>
    <submittedName>
        <fullName evidence="2">Uncharacterized protein</fullName>
    </submittedName>
</protein>
<evidence type="ECO:0000256" key="1">
    <source>
        <dbReference type="SAM" id="MobiDB-lite"/>
    </source>
</evidence>
<name>A0A1H2CVS2_9ACTN</name>
<dbReference type="Proteomes" id="UP000198688">
    <property type="component" value="Chromosome I"/>
</dbReference>
<proteinExistence type="predicted"/>
<gene>
    <name evidence="2" type="ORF">SAMN04489716_6993</name>
</gene>
<evidence type="ECO:0000313" key="3">
    <source>
        <dbReference type="Proteomes" id="UP000198688"/>
    </source>
</evidence>
<accession>A0A1H2CVS2</accession>
<dbReference type="EMBL" id="LT629758">
    <property type="protein sequence ID" value="SDT74474.1"/>
    <property type="molecule type" value="Genomic_DNA"/>
</dbReference>
<keyword evidence="3" id="KW-1185">Reference proteome</keyword>
<dbReference type="STRING" id="113562.SAMN04489716_6993"/>
<organism evidence="2 3">
    <name type="scientific">Actinoplanes derwentensis</name>
    <dbReference type="NCBI Taxonomy" id="113562"/>
    <lineage>
        <taxon>Bacteria</taxon>
        <taxon>Bacillati</taxon>
        <taxon>Actinomycetota</taxon>
        <taxon>Actinomycetes</taxon>
        <taxon>Micromonosporales</taxon>
        <taxon>Micromonosporaceae</taxon>
        <taxon>Actinoplanes</taxon>
    </lineage>
</organism>
<feature type="region of interest" description="Disordered" evidence="1">
    <location>
        <begin position="109"/>
        <end position="128"/>
    </location>
</feature>
<reference evidence="2 3" key="1">
    <citation type="submission" date="2016-10" db="EMBL/GenBank/DDBJ databases">
        <authorList>
            <person name="de Groot N.N."/>
        </authorList>
    </citation>
    <scope>NUCLEOTIDE SEQUENCE [LARGE SCALE GENOMIC DNA]</scope>
    <source>
        <strain evidence="2 3">DSM 43941</strain>
    </source>
</reference>
<evidence type="ECO:0000313" key="2">
    <source>
        <dbReference type="EMBL" id="SDT74474.1"/>
    </source>
</evidence>
<sequence length="128" mass="13615">MGLRDYPPAAQIHRPDCPGISQGTLPELTTAEIARSHPNAVMHNCYHFHQNTAGVVEPVVYPPHDYKPSTNKPADARRPLCATCRGTHGDQQVEGAGLLLPTRGQRILLPGESSGGIPGGGLILPGNR</sequence>
<dbReference type="AlphaFoldDB" id="A0A1H2CVS2"/>
<feature type="compositionally biased region" description="Gly residues" evidence="1">
    <location>
        <begin position="113"/>
        <end position="128"/>
    </location>
</feature>